<organism evidence="1 2">
    <name type="scientific">Multifurca ochricompacta</name>
    <dbReference type="NCBI Taxonomy" id="376703"/>
    <lineage>
        <taxon>Eukaryota</taxon>
        <taxon>Fungi</taxon>
        <taxon>Dikarya</taxon>
        <taxon>Basidiomycota</taxon>
        <taxon>Agaricomycotina</taxon>
        <taxon>Agaricomycetes</taxon>
        <taxon>Russulales</taxon>
        <taxon>Russulaceae</taxon>
        <taxon>Multifurca</taxon>
    </lineage>
</organism>
<dbReference type="EMBL" id="WTXG01000040">
    <property type="protein sequence ID" value="KAI0297220.1"/>
    <property type="molecule type" value="Genomic_DNA"/>
</dbReference>
<dbReference type="AlphaFoldDB" id="A0AAD4M0T0"/>
<comment type="caution">
    <text evidence="1">The sequence shown here is derived from an EMBL/GenBank/DDBJ whole genome shotgun (WGS) entry which is preliminary data.</text>
</comment>
<evidence type="ECO:0000313" key="1">
    <source>
        <dbReference type="EMBL" id="KAI0297220.1"/>
    </source>
</evidence>
<proteinExistence type="predicted"/>
<keyword evidence="2" id="KW-1185">Reference proteome</keyword>
<reference evidence="1" key="1">
    <citation type="journal article" date="2022" name="New Phytol.">
        <title>Evolutionary transition to the ectomycorrhizal habit in the genomes of a hyperdiverse lineage of mushroom-forming fungi.</title>
        <authorList>
            <person name="Looney B."/>
            <person name="Miyauchi S."/>
            <person name="Morin E."/>
            <person name="Drula E."/>
            <person name="Courty P.E."/>
            <person name="Kohler A."/>
            <person name="Kuo A."/>
            <person name="LaButti K."/>
            <person name="Pangilinan J."/>
            <person name="Lipzen A."/>
            <person name="Riley R."/>
            <person name="Andreopoulos W."/>
            <person name="He G."/>
            <person name="Johnson J."/>
            <person name="Nolan M."/>
            <person name="Tritt A."/>
            <person name="Barry K.W."/>
            <person name="Grigoriev I.V."/>
            <person name="Nagy L.G."/>
            <person name="Hibbett D."/>
            <person name="Henrissat B."/>
            <person name="Matheny P.B."/>
            <person name="Labbe J."/>
            <person name="Martin F.M."/>
        </authorList>
    </citation>
    <scope>NUCLEOTIDE SEQUENCE</scope>
    <source>
        <strain evidence="1">BPL690</strain>
    </source>
</reference>
<name>A0AAD4M0T0_9AGAM</name>
<accession>A0AAD4M0T0</accession>
<evidence type="ECO:0000313" key="2">
    <source>
        <dbReference type="Proteomes" id="UP001203297"/>
    </source>
</evidence>
<sequence>MIRDRVTNLLYGALQGRDTICVCVTCPCGGFVFSNANDPDRPMCQHFHHHHQRTPEHWDIPSHIITHHASRITHPHHNLLAFVVLSCFVVLL</sequence>
<dbReference type="Proteomes" id="UP001203297">
    <property type="component" value="Unassembled WGS sequence"/>
</dbReference>
<protein>
    <submittedName>
        <fullName evidence="1">Uncharacterized protein</fullName>
    </submittedName>
</protein>
<gene>
    <name evidence="1" type="ORF">B0F90DRAFT_1741194</name>
</gene>